<gene>
    <name evidence="6" type="ORF">NM686_012925</name>
</gene>
<keyword evidence="4" id="KW-0456">Lyase</keyword>
<dbReference type="RefSeq" id="WP_255188271.1">
    <property type="nucleotide sequence ID" value="NZ_CP113517.1"/>
</dbReference>
<organism evidence="6 7">
    <name type="scientific">Methylomonas rapida</name>
    <dbReference type="NCBI Taxonomy" id="2963939"/>
    <lineage>
        <taxon>Bacteria</taxon>
        <taxon>Pseudomonadati</taxon>
        <taxon>Pseudomonadota</taxon>
        <taxon>Gammaproteobacteria</taxon>
        <taxon>Methylococcales</taxon>
        <taxon>Methylococcaceae</taxon>
        <taxon>Methylomonas</taxon>
    </lineage>
</organism>
<evidence type="ECO:0000313" key="6">
    <source>
        <dbReference type="EMBL" id="WAR43291.1"/>
    </source>
</evidence>
<feature type="domain" description="CENP-V/GFA" evidence="5">
    <location>
        <begin position="25"/>
        <end position="136"/>
    </location>
</feature>
<comment type="similarity">
    <text evidence="1">Belongs to the Gfa family.</text>
</comment>
<dbReference type="EMBL" id="CP113517">
    <property type="protein sequence ID" value="WAR43291.1"/>
    <property type="molecule type" value="Genomic_DNA"/>
</dbReference>
<accession>A0ABY7GFQ8</accession>
<dbReference type="InterPro" id="IPR006913">
    <property type="entry name" value="CENP-V/GFA"/>
</dbReference>
<evidence type="ECO:0000313" key="7">
    <source>
        <dbReference type="Proteomes" id="UP001162780"/>
    </source>
</evidence>
<reference evidence="6" key="1">
    <citation type="submission" date="2022-11" db="EMBL/GenBank/DDBJ databases">
        <title>Methylomonas rapida sp. nov., Carotenoid-Producing Obligate Methanotrophs with High Growth Characteristics and Biotechnological Potential.</title>
        <authorList>
            <person name="Tikhonova E.N."/>
            <person name="Suleimanov R.Z."/>
            <person name="Miroshnikov K."/>
            <person name="Oshkin I.Y."/>
            <person name="Belova S.E."/>
            <person name="Danilova O.V."/>
            <person name="Ashikhmin A."/>
            <person name="Konopkin A."/>
            <person name="But S.Y."/>
            <person name="Khmelenina V.N."/>
            <person name="Kuznetsov N."/>
            <person name="Pimenov N.V."/>
            <person name="Dedysh S.N."/>
        </authorList>
    </citation>
    <scope>NUCLEOTIDE SEQUENCE</scope>
    <source>
        <strain evidence="6">MP1</strain>
    </source>
</reference>
<dbReference type="InterPro" id="IPR011057">
    <property type="entry name" value="Mss4-like_sf"/>
</dbReference>
<name>A0ABY7GFQ8_9GAMM</name>
<dbReference type="Pfam" id="PF04828">
    <property type="entry name" value="GFA"/>
    <property type="match status" value="1"/>
</dbReference>
<dbReference type="PROSITE" id="PS51891">
    <property type="entry name" value="CENP_V_GFA"/>
    <property type="match status" value="1"/>
</dbReference>
<keyword evidence="7" id="KW-1185">Reference proteome</keyword>
<dbReference type="Gene3D" id="3.90.1590.10">
    <property type="entry name" value="glutathione-dependent formaldehyde- activating enzyme (gfa)"/>
    <property type="match status" value="1"/>
</dbReference>
<dbReference type="SUPFAM" id="SSF51316">
    <property type="entry name" value="Mss4-like"/>
    <property type="match status" value="1"/>
</dbReference>
<proteinExistence type="inferred from homology"/>
<protein>
    <submittedName>
        <fullName evidence="6">GFA family protein</fullName>
    </submittedName>
</protein>
<dbReference type="PANTHER" id="PTHR33337:SF40">
    <property type="entry name" value="CENP-V_GFA DOMAIN-CONTAINING PROTEIN-RELATED"/>
    <property type="match status" value="1"/>
</dbReference>
<dbReference type="Proteomes" id="UP001162780">
    <property type="component" value="Chromosome"/>
</dbReference>
<keyword evidence="2" id="KW-0479">Metal-binding</keyword>
<dbReference type="PANTHER" id="PTHR33337">
    <property type="entry name" value="GFA DOMAIN-CONTAINING PROTEIN"/>
    <property type="match status" value="1"/>
</dbReference>
<evidence type="ECO:0000256" key="2">
    <source>
        <dbReference type="ARBA" id="ARBA00022723"/>
    </source>
</evidence>
<evidence type="ECO:0000256" key="1">
    <source>
        <dbReference type="ARBA" id="ARBA00005495"/>
    </source>
</evidence>
<evidence type="ECO:0000256" key="4">
    <source>
        <dbReference type="ARBA" id="ARBA00023239"/>
    </source>
</evidence>
<keyword evidence="3" id="KW-0862">Zinc</keyword>
<sequence>MARPVLGARPLFRFLLPGGFMAITFKGGCLCGAVKYQVSGNPERFYHCHCSRCRKSSGTGHATNLFLANADLAFTAGESLVKQFKVPDAKRFTRQFCSECGSQVARFVPELNGVVVPAGSLDDEIPIKPQARIFWHSRTDWSCDGDTLPRYAEYPES</sequence>
<evidence type="ECO:0000259" key="5">
    <source>
        <dbReference type="PROSITE" id="PS51891"/>
    </source>
</evidence>
<evidence type="ECO:0000256" key="3">
    <source>
        <dbReference type="ARBA" id="ARBA00022833"/>
    </source>
</evidence>